<dbReference type="PROSITE" id="PS51910">
    <property type="entry name" value="GH18_2"/>
    <property type="match status" value="1"/>
</dbReference>
<evidence type="ECO:0000256" key="7">
    <source>
        <dbReference type="SAM" id="SignalP"/>
    </source>
</evidence>
<comment type="caution">
    <text evidence="9">The sequence shown here is derived from an EMBL/GenBank/DDBJ whole genome shotgun (WGS) entry which is preliminary data.</text>
</comment>
<dbReference type="PANTHER" id="PTHR11177:SF317">
    <property type="entry name" value="CHITINASE 12-RELATED"/>
    <property type="match status" value="1"/>
</dbReference>
<dbReference type="PANTHER" id="PTHR11177">
    <property type="entry name" value="CHITINASE"/>
    <property type="match status" value="1"/>
</dbReference>
<dbReference type="SMART" id="SM00636">
    <property type="entry name" value="Glyco_18"/>
    <property type="match status" value="1"/>
</dbReference>
<dbReference type="InterPro" id="IPR001223">
    <property type="entry name" value="Glyco_hydro18_cat"/>
</dbReference>
<dbReference type="Pfam" id="PF13385">
    <property type="entry name" value="Laminin_G_3"/>
    <property type="match status" value="1"/>
</dbReference>
<keyword evidence="3 5" id="KW-0378">Hydrolase</keyword>
<dbReference type="GO" id="GO:0008843">
    <property type="term" value="F:endochitinase activity"/>
    <property type="evidence" value="ECO:0007669"/>
    <property type="project" value="UniProtKB-EC"/>
</dbReference>
<dbReference type="SUPFAM" id="SSF49899">
    <property type="entry name" value="Concanavalin A-like lectins/glucanases"/>
    <property type="match status" value="1"/>
</dbReference>
<evidence type="ECO:0000256" key="2">
    <source>
        <dbReference type="ARBA" id="ARBA00012729"/>
    </source>
</evidence>
<keyword evidence="7" id="KW-0732">Signal</keyword>
<evidence type="ECO:0000256" key="1">
    <source>
        <dbReference type="ARBA" id="ARBA00000822"/>
    </source>
</evidence>
<dbReference type="InterPro" id="IPR017853">
    <property type="entry name" value="GH"/>
</dbReference>
<comment type="similarity">
    <text evidence="6">Belongs to the glycosyl hydrolase 18 family.</text>
</comment>
<dbReference type="InterPro" id="IPR050314">
    <property type="entry name" value="Glycosyl_Hydrlase_18"/>
</dbReference>
<evidence type="ECO:0000259" key="8">
    <source>
        <dbReference type="PROSITE" id="PS51910"/>
    </source>
</evidence>
<reference evidence="9" key="2">
    <citation type="submission" date="2021-04" db="EMBL/GenBank/DDBJ databases">
        <authorList>
            <person name="Gilroy R."/>
        </authorList>
    </citation>
    <scope>NUCLEOTIDE SEQUENCE</scope>
    <source>
        <strain evidence="9">8470</strain>
    </source>
</reference>
<keyword evidence="4 5" id="KW-0326">Glycosidase</keyword>
<proteinExistence type="inferred from homology"/>
<organism evidence="9 10">
    <name type="scientific">Candidatus Phocaeicola excrementipullorum</name>
    <dbReference type="NCBI Taxonomy" id="2838731"/>
    <lineage>
        <taxon>Bacteria</taxon>
        <taxon>Pseudomonadati</taxon>
        <taxon>Bacteroidota</taxon>
        <taxon>Bacteroidia</taxon>
        <taxon>Bacteroidales</taxon>
        <taxon>Bacteroidaceae</taxon>
        <taxon>Phocaeicola</taxon>
    </lineage>
</organism>
<dbReference type="Gene3D" id="3.20.20.80">
    <property type="entry name" value="Glycosidases"/>
    <property type="match status" value="1"/>
</dbReference>
<feature type="chain" id="PRO_5037117326" description="chitinase" evidence="7">
    <location>
        <begin position="25"/>
        <end position="542"/>
    </location>
</feature>
<dbReference type="InterPro" id="IPR001579">
    <property type="entry name" value="Glyco_hydro_18_chit_AS"/>
</dbReference>
<dbReference type="AlphaFoldDB" id="A0A948TM42"/>
<reference evidence="9" key="1">
    <citation type="journal article" date="2021" name="PeerJ">
        <title>Extensive microbial diversity within the chicken gut microbiome revealed by metagenomics and culture.</title>
        <authorList>
            <person name="Gilroy R."/>
            <person name="Ravi A."/>
            <person name="Getino M."/>
            <person name="Pursley I."/>
            <person name="Horton D.L."/>
            <person name="Alikhan N.F."/>
            <person name="Baker D."/>
            <person name="Gharbi K."/>
            <person name="Hall N."/>
            <person name="Watson M."/>
            <person name="Adriaenssens E.M."/>
            <person name="Foster-Nyarko E."/>
            <person name="Jarju S."/>
            <person name="Secka A."/>
            <person name="Antonio M."/>
            <person name="Oren A."/>
            <person name="Chaudhuri R.R."/>
            <person name="La Ragione R."/>
            <person name="Hildebrand F."/>
            <person name="Pallen M.J."/>
        </authorList>
    </citation>
    <scope>NUCLEOTIDE SEQUENCE</scope>
    <source>
        <strain evidence="9">8470</strain>
    </source>
</reference>
<dbReference type="GO" id="GO:0005975">
    <property type="term" value="P:carbohydrate metabolic process"/>
    <property type="evidence" value="ECO:0007669"/>
    <property type="project" value="InterPro"/>
</dbReference>
<evidence type="ECO:0000256" key="5">
    <source>
        <dbReference type="RuleBase" id="RU000489"/>
    </source>
</evidence>
<evidence type="ECO:0000313" key="10">
    <source>
        <dbReference type="Proteomes" id="UP000784286"/>
    </source>
</evidence>
<evidence type="ECO:0000256" key="3">
    <source>
        <dbReference type="ARBA" id="ARBA00022801"/>
    </source>
</evidence>
<protein>
    <recommendedName>
        <fullName evidence="2">chitinase</fullName>
        <ecNumber evidence="2">3.2.1.14</ecNumber>
    </recommendedName>
</protein>
<dbReference type="Gene3D" id="3.40.5.30">
    <property type="entry name" value="(Trans)glycosidases - domain 2"/>
    <property type="match status" value="1"/>
</dbReference>
<name>A0A948TM42_9BACT</name>
<feature type="signal peptide" evidence="7">
    <location>
        <begin position="1"/>
        <end position="24"/>
    </location>
</feature>
<dbReference type="EMBL" id="JAHLFJ010000047">
    <property type="protein sequence ID" value="MBU3855911.1"/>
    <property type="molecule type" value="Genomic_DNA"/>
</dbReference>
<comment type="catalytic activity">
    <reaction evidence="1">
        <text>Random endo-hydrolysis of N-acetyl-beta-D-glucosaminide (1-&gt;4)-beta-linkages in chitin and chitodextrins.</text>
        <dbReference type="EC" id="3.2.1.14"/>
    </reaction>
</comment>
<dbReference type="Gene3D" id="2.60.120.200">
    <property type="match status" value="1"/>
</dbReference>
<evidence type="ECO:0000313" key="9">
    <source>
        <dbReference type="EMBL" id="MBU3855911.1"/>
    </source>
</evidence>
<dbReference type="Proteomes" id="UP000784286">
    <property type="component" value="Unassembled WGS sequence"/>
</dbReference>
<dbReference type="SUPFAM" id="SSF51445">
    <property type="entry name" value="(Trans)glycosidases"/>
    <property type="match status" value="1"/>
</dbReference>
<dbReference type="InterPro" id="IPR011583">
    <property type="entry name" value="Chitinase_II/V-like_cat"/>
</dbReference>
<dbReference type="InterPro" id="IPR013320">
    <property type="entry name" value="ConA-like_dom_sf"/>
</dbReference>
<gene>
    <name evidence="9" type="ORF">H9928_05030</name>
</gene>
<sequence length="542" mass="59980">MRKRFWNRTAFVLAVCCSTLGVSGADGNPEKDASPFIVSSYIRASFYEIDRVSSESMNACTDLIFMACSPYPDGRLCFEIPDNQASFSGGAVYLKDAAGRTGVVSFDGTGVMNGGYDLLNTATAGVSQFSFGTWIYVDEWRCGGELFRKSAGIHNVSLTLGREAGGLRFSVDGSSADFAGTGLSEGGWHYVALSYNAKGSSPSFLYVDGKVHGFPENGGLKGKPVPFMQEEMFLGGGLKGKLDNTFFNSAALSASEVARLQRSDTLRYDSWRMSKTLSYWKYDKPDNPGEDSRTWAHVLRDIRSEVTSRKTMLRLGITSGAWKSMCESPEARKVFASALKDLIEKYSFDGVDLDFEWPANTEEGFRGYNETVRVVREEIGDAPVFSVSLHPISYKLSEEAVAALDFISIQAYGPRPVRFPYAQYVKDLQEVLEYGLPAKKLVAGVPFFGVESNGKLDTESYYAFVMQNLVKDSAQERAVCRGKEFLFDGQDAIRKKTRYALGLGLRGMMSWDLATDMPVTDRRSLLRAMNEEIEIGRQHSKK</sequence>
<dbReference type="Pfam" id="PF00704">
    <property type="entry name" value="Glyco_hydro_18"/>
    <property type="match status" value="1"/>
</dbReference>
<evidence type="ECO:0000256" key="6">
    <source>
        <dbReference type="RuleBase" id="RU004453"/>
    </source>
</evidence>
<accession>A0A948TM42</accession>
<evidence type="ECO:0000256" key="4">
    <source>
        <dbReference type="ARBA" id="ARBA00023295"/>
    </source>
</evidence>
<dbReference type="EC" id="3.2.1.14" evidence="2"/>
<feature type="domain" description="GH18" evidence="8">
    <location>
        <begin position="221"/>
        <end position="536"/>
    </location>
</feature>
<dbReference type="GO" id="GO:0008061">
    <property type="term" value="F:chitin binding"/>
    <property type="evidence" value="ECO:0007669"/>
    <property type="project" value="InterPro"/>
</dbReference>
<dbReference type="PROSITE" id="PS01095">
    <property type="entry name" value="GH18_1"/>
    <property type="match status" value="1"/>
</dbReference>